<dbReference type="EMBL" id="MN740740">
    <property type="protein sequence ID" value="QHU09649.1"/>
    <property type="molecule type" value="Genomic_DNA"/>
</dbReference>
<protein>
    <submittedName>
        <fullName evidence="1">Uncharacterized protein</fullName>
    </submittedName>
</protein>
<reference evidence="1" key="1">
    <citation type="journal article" date="2020" name="Nature">
        <title>Giant virus diversity and host interactions through global metagenomics.</title>
        <authorList>
            <person name="Schulz F."/>
            <person name="Roux S."/>
            <person name="Paez-Espino D."/>
            <person name="Jungbluth S."/>
            <person name="Walsh D.A."/>
            <person name="Denef V.J."/>
            <person name="McMahon K.D."/>
            <person name="Konstantinidis K.T."/>
            <person name="Eloe-Fadrosh E.A."/>
            <person name="Kyrpides N.C."/>
            <person name="Woyke T."/>
        </authorList>
    </citation>
    <scope>NUCLEOTIDE SEQUENCE</scope>
    <source>
        <strain evidence="1">GVMAG-S-1101164-105</strain>
    </source>
</reference>
<evidence type="ECO:0000313" key="1">
    <source>
        <dbReference type="EMBL" id="QHU09649.1"/>
    </source>
</evidence>
<proteinExistence type="predicted"/>
<name>A0A6C0JVV7_9ZZZZ</name>
<organism evidence="1">
    <name type="scientific">viral metagenome</name>
    <dbReference type="NCBI Taxonomy" id="1070528"/>
    <lineage>
        <taxon>unclassified sequences</taxon>
        <taxon>metagenomes</taxon>
        <taxon>organismal metagenomes</taxon>
    </lineage>
</organism>
<accession>A0A6C0JVV7</accession>
<sequence>MGNGASVIEGSCVSLAPFPDLTSHTYIVKRTSGEKENGWIIAKPPVGAGYPSWLDRHAVKDENNGWRIFMHNNESDPNLFLCGWRRLDSIEPSILDSDLITIDEWRQTLLNLLDRLDADRLKLEKTTTAKYLDP</sequence>
<dbReference type="AlphaFoldDB" id="A0A6C0JVV7"/>